<reference evidence="1 2" key="2">
    <citation type="journal article" date="2016" name="Genome Announc.">
        <title>Complete Genome Sequence of a Strain of Azospirillum thiophilum Isolated from a Sulfide Spring.</title>
        <authorList>
            <person name="Fomenkov A."/>
            <person name="Vincze T."/>
            <person name="Grabovich M."/>
            <person name="Anton B.P."/>
            <person name="Dubinina G."/>
            <person name="Orlova M."/>
            <person name="Belousova E."/>
            <person name="Roberts R.J."/>
        </authorList>
    </citation>
    <scope>NUCLEOTIDE SEQUENCE [LARGE SCALE GENOMIC DNA]</scope>
    <source>
        <strain evidence="1 2">BV-S</strain>
    </source>
</reference>
<keyword evidence="2" id="KW-1185">Reference proteome</keyword>
<accession>A0AAC9EXA6</accession>
<protein>
    <submittedName>
        <fullName evidence="1">Uncharacterized protein</fullName>
    </submittedName>
</protein>
<dbReference type="Proteomes" id="UP000069935">
    <property type="component" value="Chromosome 1"/>
</dbReference>
<sequence>MTYHKVITAIANAWEQQFGEPMPITGYTPTDRFKSVLELLKSKLQSRTDFQGIAEQLDIPTPDSAEDLIAEVSGNDVEMARIQDMDDLTPNQVKQAIYEVAAEMASNDELVDVPMNIFLRNALKRIGVSASIELRMNVGANRHFPRLIQWLRECEAETDWGDDGRGIRIKNASGRGRVAEHPVDPKTLKVTINRAFL</sequence>
<reference evidence="2" key="1">
    <citation type="submission" date="2015-08" db="EMBL/GenBank/DDBJ databases">
        <title>Complete Genome Sequence of Azospirillum thiophilum BV-S.</title>
        <authorList>
            <person name="Fomenkov A."/>
            <person name="Vincze T."/>
            <person name="Grabovich M."/>
            <person name="Dubinina G."/>
            <person name="Orlova M."/>
            <person name="Belousova E."/>
            <person name="Roberts R.J."/>
        </authorList>
    </citation>
    <scope>NUCLEOTIDE SEQUENCE [LARGE SCALE GENOMIC DNA]</scope>
    <source>
        <strain evidence="2">BV-S</strain>
    </source>
</reference>
<evidence type="ECO:0000313" key="1">
    <source>
        <dbReference type="EMBL" id="ALG70976.1"/>
    </source>
</evidence>
<name>A0AAC9EXA6_9PROT</name>
<organism evidence="1 2">
    <name type="scientific">Azospirillum thiophilum</name>
    <dbReference type="NCBI Taxonomy" id="528244"/>
    <lineage>
        <taxon>Bacteria</taxon>
        <taxon>Pseudomonadati</taxon>
        <taxon>Pseudomonadota</taxon>
        <taxon>Alphaproteobacteria</taxon>
        <taxon>Rhodospirillales</taxon>
        <taxon>Azospirillaceae</taxon>
        <taxon>Azospirillum</taxon>
    </lineage>
</organism>
<evidence type="ECO:0000313" key="2">
    <source>
        <dbReference type="Proteomes" id="UP000069935"/>
    </source>
</evidence>
<dbReference type="AlphaFoldDB" id="A0AAC9EXA6"/>
<dbReference type="RefSeq" id="WP_045580667.1">
    <property type="nucleotide sequence ID" value="NZ_CP012401.1"/>
</dbReference>
<dbReference type="KEGG" id="ati:AL072_08670"/>
<dbReference type="EMBL" id="CP012401">
    <property type="protein sequence ID" value="ALG70976.1"/>
    <property type="molecule type" value="Genomic_DNA"/>
</dbReference>
<gene>
    <name evidence="1" type="ORF">AL072_08670</name>
</gene>
<proteinExistence type="predicted"/>